<proteinExistence type="predicted"/>
<keyword evidence="2" id="KW-1185">Reference proteome</keyword>
<accession>A0ACC1X4H1</accession>
<evidence type="ECO:0000313" key="2">
    <source>
        <dbReference type="Proteomes" id="UP001164539"/>
    </source>
</evidence>
<dbReference type="Proteomes" id="UP001164539">
    <property type="component" value="Chromosome 12"/>
</dbReference>
<evidence type="ECO:0000313" key="1">
    <source>
        <dbReference type="EMBL" id="KAJ4705589.1"/>
    </source>
</evidence>
<organism evidence="1 2">
    <name type="scientific">Melia azedarach</name>
    <name type="common">Chinaberry tree</name>
    <dbReference type="NCBI Taxonomy" id="155640"/>
    <lineage>
        <taxon>Eukaryota</taxon>
        <taxon>Viridiplantae</taxon>
        <taxon>Streptophyta</taxon>
        <taxon>Embryophyta</taxon>
        <taxon>Tracheophyta</taxon>
        <taxon>Spermatophyta</taxon>
        <taxon>Magnoliopsida</taxon>
        <taxon>eudicotyledons</taxon>
        <taxon>Gunneridae</taxon>
        <taxon>Pentapetalae</taxon>
        <taxon>rosids</taxon>
        <taxon>malvids</taxon>
        <taxon>Sapindales</taxon>
        <taxon>Meliaceae</taxon>
        <taxon>Melia</taxon>
    </lineage>
</organism>
<comment type="caution">
    <text evidence="1">The sequence shown here is derived from an EMBL/GenBank/DDBJ whole genome shotgun (WGS) entry which is preliminary data.</text>
</comment>
<sequence length="67" mass="7805">MKLEINKLERSGLMPCINTDEQATFVEAFGTDGQTIEARSRNSWKSGCKNKSKKRRIHHWIITLLWT</sequence>
<reference evidence="1 2" key="1">
    <citation type="journal article" date="2023" name="Science">
        <title>Complex scaffold remodeling in plant triterpene biosynthesis.</title>
        <authorList>
            <person name="De La Pena R."/>
            <person name="Hodgson H."/>
            <person name="Liu J.C."/>
            <person name="Stephenson M.J."/>
            <person name="Martin A.C."/>
            <person name="Owen C."/>
            <person name="Harkess A."/>
            <person name="Leebens-Mack J."/>
            <person name="Jimenez L.E."/>
            <person name="Osbourn A."/>
            <person name="Sattely E.S."/>
        </authorList>
    </citation>
    <scope>NUCLEOTIDE SEQUENCE [LARGE SCALE GENOMIC DNA]</scope>
    <source>
        <strain evidence="2">cv. JPN11</strain>
        <tissue evidence="1">Leaf</tissue>
    </source>
</reference>
<dbReference type="EMBL" id="CM051405">
    <property type="protein sequence ID" value="KAJ4705589.1"/>
    <property type="molecule type" value="Genomic_DNA"/>
</dbReference>
<name>A0ACC1X4H1_MELAZ</name>
<gene>
    <name evidence="1" type="ORF">OWV82_022346</name>
</gene>
<protein>
    <submittedName>
        <fullName evidence="1">Uncharacterized protein</fullName>
    </submittedName>
</protein>